<protein>
    <submittedName>
        <fullName evidence="1">Uncharacterized protein</fullName>
    </submittedName>
</protein>
<sequence>MKNRVSMSHTDEMLLFETLFRRLNTESKKMFHFHKFMDVRQNAYNNNNIITIDHRSTFSPSSSSSLISSPDL</sequence>
<keyword evidence="2" id="KW-1185">Reference proteome</keyword>
<dbReference type="Proteomes" id="UP001229421">
    <property type="component" value="Unassembled WGS sequence"/>
</dbReference>
<reference evidence="1" key="1">
    <citation type="journal article" date="2023" name="bioRxiv">
        <title>Improved chromosome-level genome assembly for marigold (Tagetes erecta).</title>
        <authorList>
            <person name="Jiang F."/>
            <person name="Yuan L."/>
            <person name="Wang S."/>
            <person name="Wang H."/>
            <person name="Xu D."/>
            <person name="Wang A."/>
            <person name="Fan W."/>
        </authorList>
    </citation>
    <scope>NUCLEOTIDE SEQUENCE</scope>
    <source>
        <strain evidence="1">WSJ</strain>
        <tissue evidence="1">Leaf</tissue>
    </source>
</reference>
<dbReference type="AlphaFoldDB" id="A0AAD8KPA1"/>
<comment type="caution">
    <text evidence="1">The sequence shown here is derived from an EMBL/GenBank/DDBJ whole genome shotgun (WGS) entry which is preliminary data.</text>
</comment>
<evidence type="ECO:0000313" key="2">
    <source>
        <dbReference type="Proteomes" id="UP001229421"/>
    </source>
</evidence>
<name>A0AAD8KPA1_TARER</name>
<gene>
    <name evidence="1" type="ORF">QVD17_15152</name>
</gene>
<evidence type="ECO:0000313" key="1">
    <source>
        <dbReference type="EMBL" id="KAK1426478.1"/>
    </source>
</evidence>
<accession>A0AAD8KPA1</accession>
<dbReference type="EMBL" id="JAUHHV010000004">
    <property type="protein sequence ID" value="KAK1426478.1"/>
    <property type="molecule type" value="Genomic_DNA"/>
</dbReference>
<organism evidence="1 2">
    <name type="scientific">Tagetes erecta</name>
    <name type="common">African marigold</name>
    <dbReference type="NCBI Taxonomy" id="13708"/>
    <lineage>
        <taxon>Eukaryota</taxon>
        <taxon>Viridiplantae</taxon>
        <taxon>Streptophyta</taxon>
        <taxon>Embryophyta</taxon>
        <taxon>Tracheophyta</taxon>
        <taxon>Spermatophyta</taxon>
        <taxon>Magnoliopsida</taxon>
        <taxon>eudicotyledons</taxon>
        <taxon>Gunneridae</taxon>
        <taxon>Pentapetalae</taxon>
        <taxon>asterids</taxon>
        <taxon>campanulids</taxon>
        <taxon>Asterales</taxon>
        <taxon>Asteraceae</taxon>
        <taxon>Asteroideae</taxon>
        <taxon>Heliantheae alliance</taxon>
        <taxon>Tageteae</taxon>
        <taxon>Tagetes</taxon>
    </lineage>
</organism>
<proteinExistence type="predicted"/>